<dbReference type="Pfam" id="PF25976">
    <property type="entry name" value="LpqB_N"/>
    <property type="match status" value="1"/>
</dbReference>
<evidence type="ECO:0000256" key="1">
    <source>
        <dbReference type="ARBA" id="ARBA00022475"/>
    </source>
</evidence>
<evidence type="ECO:0000259" key="8">
    <source>
        <dbReference type="SMART" id="SM00909"/>
    </source>
</evidence>
<dbReference type="HAMAP" id="MF_01373">
    <property type="entry name" value="LpqB_lipoprot"/>
    <property type="match status" value="1"/>
</dbReference>
<keyword evidence="2 6" id="KW-0732">Signal</keyword>
<dbReference type="SMART" id="SM00909">
    <property type="entry name" value="Germane"/>
    <property type="match status" value="1"/>
</dbReference>
<evidence type="ECO:0000313" key="10">
    <source>
        <dbReference type="Proteomes" id="UP001431313"/>
    </source>
</evidence>
<feature type="region of interest" description="Disordered" evidence="7">
    <location>
        <begin position="396"/>
        <end position="423"/>
    </location>
</feature>
<evidence type="ECO:0000256" key="4">
    <source>
        <dbReference type="ARBA" id="ARBA00023139"/>
    </source>
</evidence>
<gene>
    <name evidence="6" type="primary">lpqB</name>
    <name evidence="9" type="ORF">NX801_10240</name>
</gene>
<dbReference type="Pfam" id="PF10646">
    <property type="entry name" value="Germane"/>
    <property type="match status" value="1"/>
</dbReference>
<keyword evidence="3 6" id="KW-0472">Membrane</keyword>
<comment type="caution">
    <text evidence="9">The sequence shown here is derived from an EMBL/GenBank/DDBJ whole genome shotgun (WGS) entry which is preliminary data.</text>
</comment>
<keyword evidence="1 6" id="KW-1003">Cell membrane</keyword>
<keyword evidence="4 6" id="KW-0564">Palmitate</keyword>
<evidence type="ECO:0000313" key="9">
    <source>
        <dbReference type="EMBL" id="MCS0636036.1"/>
    </source>
</evidence>
<name>A0ABT2CF83_9ACTN</name>
<sequence length="610" mass="65354">MGAERRRFGRGRPARGAVLLGCAGLLAGCASMPDSGDVTVVKASKPGDSQVRVYPVTPREKAEPGEIVDGFLEAMTGDDPGFATARKYLTKQAAASWRPEESITVLSAAPARQTTVREPEQEGASGRVYQLAGEEIATVDRRLAYQPATPQKYRGEPLHLSQVTTPEGKEWRIDSLPQGLLLGESDFQRNYRSVNKYYFAAGRGWVVADPVYIRQRQDPVTQTVQALLDGPTGWLGPAVDSNFPSGTALKEGVRTLAPDDRNTLKVPLNEKADNVGLDRCRKMAAQVLFTVGELSSTKVEEVELQRSNGSRLCVLNESQKQNYVTDRSVAFPENPYFVDTAGKLAKLEVTGDDVGRPQHVPGPFGDGSLRLGAVAVARDERHAAAVTGEGRTLRVSSIETESTPREPVVTSNGPAGRRLSAPSWDGRGDLWVADRDPAGPRIRLVPGGTGKPQDVVTPWLLDGIRIEALRLSEDGVRIALLLKEGDTTTLRIGRVERRTSGGRQTVSVVDLQSVAPRMESVTSVSWAGASRLVVLGKLAGGVQQVRYIQTDGSTSASGIPGLNEVKAVAAANDERAPLVAASSDDGIVRLQAGANWQPVGEKGTFPVYPG</sequence>
<protein>
    <recommendedName>
        <fullName evidence="6">Lipoprotein LpqB</fullName>
    </recommendedName>
</protein>
<dbReference type="InterPro" id="IPR059026">
    <property type="entry name" value="LpqB_N"/>
</dbReference>
<dbReference type="Proteomes" id="UP001431313">
    <property type="component" value="Unassembled WGS sequence"/>
</dbReference>
<evidence type="ECO:0000256" key="5">
    <source>
        <dbReference type="ARBA" id="ARBA00023288"/>
    </source>
</evidence>
<dbReference type="InterPro" id="IPR023959">
    <property type="entry name" value="LpqB"/>
</dbReference>
<dbReference type="PROSITE" id="PS51257">
    <property type="entry name" value="PROKAR_LIPOPROTEIN"/>
    <property type="match status" value="1"/>
</dbReference>
<dbReference type="EMBL" id="JANUGQ010000006">
    <property type="protein sequence ID" value="MCS0636036.1"/>
    <property type="molecule type" value="Genomic_DNA"/>
</dbReference>
<proteinExistence type="inferred from homology"/>
<organism evidence="9 10">
    <name type="scientific">Streptomyces pyxinae</name>
    <dbReference type="NCBI Taxonomy" id="2970734"/>
    <lineage>
        <taxon>Bacteria</taxon>
        <taxon>Bacillati</taxon>
        <taxon>Actinomycetota</taxon>
        <taxon>Actinomycetes</taxon>
        <taxon>Kitasatosporales</taxon>
        <taxon>Streptomycetaceae</taxon>
        <taxon>Streptomyces</taxon>
    </lineage>
</organism>
<feature type="domain" description="GerMN" evidence="8">
    <location>
        <begin position="220"/>
        <end position="316"/>
    </location>
</feature>
<evidence type="ECO:0000256" key="2">
    <source>
        <dbReference type="ARBA" id="ARBA00022729"/>
    </source>
</evidence>
<evidence type="ECO:0000256" key="6">
    <source>
        <dbReference type="HAMAP-Rule" id="MF_01373"/>
    </source>
</evidence>
<dbReference type="RefSeq" id="WP_258786985.1">
    <property type="nucleotide sequence ID" value="NZ_JANUGQ010000006.1"/>
</dbReference>
<reference evidence="9" key="1">
    <citation type="submission" date="2022-08" db="EMBL/GenBank/DDBJ databases">
        <authorList>
            <person name="Somphong A."/>
            <person name="Phongsopitanun W."/>
        </authorList>
    </citation>
    <scope>NUCLEOTIDE SEQUENCE</scope>
    <source>
        <strain evidence="9">LP05-1</strain>
    </source>
</reference>
<evidence type="ECO:0000256" key="3">
    <source>
        <dbReference type="ARBA" id="ARBA00023136"/>
    </source>
</evidence>
<dbReference type="InterPro" id="IPR018910">
    <property type="entry name" value="LpqB_C"/>
</dbReference>
<dbReference type="SUPFAM" id="SSF75011">
    <property type="entry name" value="3-carboxy-cis,cis-mucoante lactonizing enzyme"/>
    <property type="match status" value="1"/>
</dbReference>
<comment type="subcellular location">
    <subcellularLocation>
        <location evidence="6">Cell membrane</location>
        <topology evidence="6">Lipid-anchor</topology>
    </subcellularLocation>
</comment>
<keyword evidence="10" id="KW-1185">Reference proteome</keyword>
<evidence type="ECO:0000256" key="7">
    <source>
        <dbReference type="SAM" id="MobiDB-lite"/>
    </source>
</evidence>
<accession>A0ABT2CF83</accession>
<dbReference type="InterPro" id="IPR019606">
    <property type="entry name" value="GerMN"/>
</dbReference>
<keyword evidence="5 6" id="KW-0449">Lipoprotein</keyword>
<comment type="similarity">
    <text evidence="6">Belongs to the LpqB lipoprotein family.</text>
</comment>
<dbReference type="Pfam" id="PF10647">
    <property type="entry name" value="Gmad1"/>
    <property type="match status" value="1"/>
</dbReference>